<reference evidence="3" key="1">
    <citation type="submission" date="2018-05" db="EMBL/GenBank/DDBJ databases">
        <authorList>
            <person name="Lanie J.A."/>
            <person name="Ng W.-L."/>
            <person name="Kazmierczak K.M."/>
            <person name="Andrzejewski T.M."/>
            <person name="Davidsen T.M."/>
            <person name="Wayne K.J."/>
            <person name="Tettelin H."/>
            <person name="Glass J.I."/>
            <person name="Rusch D."/>
            <person name="Podicherti R."/>
            <person name="Tsui H.-C.T."/>
            <person name="Winkler M.E."/>
        </authorList>
    </citation>
    <scope>NUCLEOTIDE SEQUENCE</scope>
</reference>
<dbReference type="InterPro" id="IPR050471">
    <property type="entry name" value="AB_hydrolase"/>
</dbReference>
<dbReference type="PRINTS" id="PR00111">
    <property type="entry name" value="ABHYDROLASE"/>
</dbReference>
<protein>
    <recommendedName>
        <fullName evidence="2">AB hydrolase-1 domain-containing protein</fullName>
    </recommendedName>
</protein>
<feature type="transmembrane region" description="Helical" evidence="1">
    <location>
        <begin position="106"/>
        <end position="124"/>
    </location>
</feature>
<dbReference type="Gene3D" id="3.40.50.1820">
    <property type="entry name" value="alpha/beta hydrolase"/>
    <property type="match status" value="1"/>
</dbReference>
<dbReference type="InterPro" id="IPR000073">
    <property type="entry name" value="AB_hydrolase_1"/>
</dbReference>
<keyword evidence="1" id="KW-0812">Transmembrane</keyword>
<keyword evidence="1" id="KW-0472">Membrane</keyword>
<dbReference type="EMBL" id="UINC01040784">
    <property type="protein sequence ID" value="SVB41150.1"/>
    <property type="molecule type" value="Genomic_DNA"/>
</dbReference>
<dbReference type="AlphaFoldDB" id="A0A382DRS1"/>
<feature type="domain" description="AB hydrolase-1" evidence="2">
    <location>
        <begin position="39"/>
        <end position="141"/>
    </location>
</feature>
<name>A0A382DRS1_9ZZZZ</name>
<organism evidence="3">
    <name type="scientific">marine metagenome</name>
    <dbReference type="NCBI Taxonomy" id="408172"/>
    <lineage>
        <taxon>unclassified sequences</taxon>
        <taxon>metagenomes</taxon>
        <taxon>ecological metagenomes</taxon>
    </lineage>
</organism>
<dbReference type="PANTHER" id="PTHR43433">
    <property type="entry name" value="HYDROLASE, ALPHA/BETA FOLD FAMILY PROTEIN"/>
    <property type="match status" value="1"/>
</dbReference>
<keyword evidence="1" id="KW-1133">Transmembrane helix</keyword>
<evidence type="ECO:0000259" key="2">
    <source>
        <dbReference type="Pfam" id="PF00561"/>
    </source>
</evidence>
<gene>
    <name evidence="3" type="ORF">METZ01_LOCUS194004</name>
</gene>
<accession>A0A382DRS1</accession>
<evidence type="ECO:0000313" key="3">
    <source>
        <dbReference type="EMBL" id="SVB41150.1"/>
    </source>
</evidence>
<dbReference type="InterPro" id="IPR029058">
    <property type="entry name" value="AB_hydrolase_fold"/>
</dbReference>
<sequence length="298" mass="31782">MTDGTNGGTVAHSREPEAGRIGGGGLGIAYLDWGGDGDPLVVLHPNGFCAGMYDPLASRLSDRFRMVGIDLRGHGASETVTDEALLGNDAMADDVLAVLDHLGIDLFAMLGVSLGGGVAIVVAAEAPDRVRSLMLCEAIAINPLERGEQHLAFEGGENPLAIGARRRRRVWDDRATAEASYGSRPPLDVLHPEVLAAYVRWGFVDRPDGTVELACDPETEASIFGTSRPNGPTYSFGRLAEVRCPSSVLYGSHTDLSPEWFDAQAGTLGVEARVVDGGHFFLFEDLDRADRLVRRALA</sequence>
<proteinExistence type="predicted"/>
<evidence type="ECO:0000256" key="1">
    <source>
        <dbReference type="SAM" id="Phobius"/>
    </source>
</evidence>
<dbReference type="Pfam" id="PF00561">
    <property type="entry name" value="Abhydrolase_1"/>
    <property type="match status" value="1"/>
</dbReference>
<dbReference type="SUPFAM" id="SSF53474">
    <property type="entry name" value="alpha/beta-Hydrolases"/>
    <property type="match status" value="1"/>
</dbReference>
<dbReference type="PANTHER" id="PTHR43433:SF5">
    <property type="entry name" value="AB HYDROLASE-1 DOMAIN-CONTAINING PROTEIN"/>
    <property type="match status" value="1"/>
</dbReference>